<evidence type="ECO:0000256" key="3">
    <source>
        <dbReference type="ARBA" id="ARBA00022801"/>
    </source>
</evidence>
<sequence length="351" mass="37791">MNKVAMGGTACFVEVILLRSKVSSRQFVRLAASRAMGPWRRVLLTNDDGYASPALLKLREALEKGEKVETTVVAPNSNQSACGQRLTLTGRMDLTNHCEIGQRVYSITGSPSDCAILALDPGGIMHDPPPTLVVSGINLGSNMSHDVLYSGTFAGARQAAMLGYPAIATSLAGDDFSEKSLAAAVDATMSITHRLLEILPIRPENPSRQELKRQPHNMYANSSACEDINMAVFHAFRCGDIVLNVNTPCKWSGNFQCTSLAAIAYRDTVQRDNHEMWLGEVSVELLKENSKSSDVLVGAAGDCSISTLQTWPESHPFRVPEFLLEAARMQGPNGLPAWISEVAASVSIGAS</sequence>
<dbReference type="PANTHER" id="PTHR30457">
    <property type="entry name" value="5'-NUCLEOTIDASE SURE"/>
    <property type="match status" value="1"/>
</dbReference>
<dbReference type="SUPFAM" id="SSF64167">
    <property type="entry name" value="SurE-like"/>
    <property type="match status" value="1"/>
</dbReference>
<evidence type="ECO:0000256" key="2">
    <source>
        <dbReference type="ARBA" id="ARBA00022723"/>
    </source>
</evidence>
<protein>
    <recommendedName>
        <fullName evidence="4">Survival protein SurE-like phosphatase/nucleotidase domain-containing protein</fullName>
    </recommendedName>
</protein>
<comment type="similarity">
    <text evidence="1">Belongs to the SurE nucleotidase family.</text>
</comment>
<gene>
    <name evidence="5" type="ORF">RMAR00112_LOCUS20499</name>
</gene>
<dbReference type="Pfam" id="PF01975">
    <property type="entry name" value="SurE"/>
    <property type="match status" value="1"/>
</dbReference>
<evidence type="ECO:0000256" key="1">
    <source>
        <dbReference type="ARBA" id="ARBA00011062"/>
    </source>
</evidence>
<organism evidence="5">
    <name type="scientific">Rhodosorus marinus</name>
    <dbReference type="NCBI Taxonomy" id="101924"/>
    <lineage>
        <taxon>Eukaryota</taxon>
        <taxon>Rhodophyta</taxon>
        <taxon>Stylonematophyceae</taxon>
        <taxon>Stylonematales</taxon>
        <taxon>Stylonemataceae</taxon>
        <taxon>Rhodosorus</taxon>
    </lineage>
</organism>
<name>A0A7S3EGB9_9RHOD</name>
<dbReference type="InterPro" id="IPR002828">
    <property type="entry name" value="SurE-like_Pase/nucleotidase"/>
</dbReference>
<dbReference type="GO" id="GO:0008252">
    <property type="term" value="F:nucleotidase activity"/>
    <property type="evidence" value="ECO:0007669"/>
    <property type="project" value="InterPro"/>
</dbReference>
<dbReference type="InterPro" id="IPR030048">
    <property type="entry name" value="SurE"/>
</dbReference>
<dbReference type="PANTHER" id="PTHR30457:SF0">
    <property type="entry name" value="PHOSPHATASE, PUTATIVE (AFU_ORTHOLOGUE AFUA_4G01070)-RELATED"/>
    <property type="match status" value="1"/>
</dbReference>
<proteinExistence type="inferred from homology"/>
<reference evidence="5" key="1">
    <citation type="submission" date="2021-01" db="EMBL/GenBank/DDBJ databases">
        <authorList>
            <person name="Corre E."/>
            <person name="Pelletier E."/>
            <person name="Niang G."/>
            <person name="Scheremetjew M."/>
            <person name="Finn R."/>
            <person name="Kale V."/>
            <person name="Holt S."/>
            <person name="Cochrane G."/>
            <person name="Meng A."/>
            <person name="Brown T."/>
            <person name="Cohen L."/>
        </authorList>
    </citation>
    <scope>NUCLEOTIDE SEQUENCE</scope>
    <source>
        <strain evidence="5">CCMP 769</strain>
    </source>
</reference>
<keyword evidence="2" id="KW-0479">Metal-binding</keyword>
<accession>A0A7S3EGB9</accession>
<dbReference type="Gene3D" id="3.40.1210.10">
    <property type="entry name" value="Survival protein SurE-like phosphatase/nucleotidase"/>
    <property type="match status" value="1"/>
</dbReference>
<dbReference type="EMBL" id="HBHW01026412">
    <property type="protein sequence ID" value="CAE0052472.1"/>
    <property type="molecule type" value="Transcribed_RNA"/>
</dbReference>
<dbReference type="GO" id="GO:0046872">
    <property type="term" value="F:metal ion binding"/>
    <property type="evidence" value="ECO:0007669"/>
    <property type="project" value="UniProtKB-KW"/>
</dbReference>
<feature type="domain" description="Survival protein SurE-like phosphatase/nucleotidase" evidence="4">
    <location>
        <begin position="42"/>
        <end position="257"/>
    </location>
</feature>
<evidence type="ECO:0000259" key="4">
    <source>
        <dbReference type="Pfam" id="PF01975"/>
    </source>
</evidence>
<dbReference type="InterPro" id="IPR036523">
    <property type="entry name" value="SurE-like_sf"/>
</dbReference>
<dbReference type="AlphaFoldDB" id="A0A7S3EGB9"/>
<evidence type="ECO:0000313" key="5">
    <source>
        <dbReference type="EMBL" id="CAE0052472.1"/>
    </source>
</evidence>
<keyword evidence="3" id="KW-0378">Hydrolase</keyword>